<dbReference type="InterPro" id="IPR003841">
    <property type="entry name" value="Na/Pi_transpt"/>
</dbReference>
<dbReference type="GO" id="GO:0005436">
    <property type="term" value="F:sodium:phosphate symporter activity"/>
    <property type="evidence" value="ECO:0007669"/>
    <property type="project" value="InterPro"/>
</dbReference>
<evidence type="ECO:0000313" key="9">
    <source>
        <dbReference type="Proteomes" id="UP000052015"/>
    </source>
</evidence>
<dbReference type="SUPFAM" id="SSF109755">
    <property type="entry name" value="PhoU-like"/>
    <property type="match status" value="1"/>
</dbReference>
<feature type="domain" description="PhoU" evidence="7">
    <location>
        <begin position="446"/>
        <end position="530"/>
    </location>
</feature>
<feature type="transmembrane region" description="Helical" evidence="6">
    <location>
        <begin position="102"/>
        <end position="123"/>
    </location>
</feature>
<organism evidence="8 9">
    <name type="scientific">Caloramator mitchellensis</name>
    <dbReference type="NCBI Taxonomy" id="908809"/>
    <lineage>
        <taxon>Bacteria</taxon>
        <taxon>Bacillati</taxon>
        <taxon>Bacillota</taxon>
        <taxon>Clostridia</taxon>
        <taxon>Eubacteriales</taxon>
        <taxon>Clostridiaceae</taxon>
        <taxon>Caloramator</taxon>
    </lineage>
</organism>
<keyword evidence="5 6" id="KW-0472">Membrane</keyword>
<dbReference type="InterPro" id="IPR038078">
    <property type="entry name" value="PhoU-like_sf"/>
</dbReference>
<dbReference type="NCBIfam" id="NF037997">
    <property type="entry name" value="Na_Pi_symport"/>
    <property type="match status" value="1"/>
</dbReference>
<accession>A0A0R3JUL0</accession>
<dbReference type="Proteomes" id="UP000052015">
    <property type="component" value="Unassembled WGS sequence"/>
</dbReference>
<feature type="transmembrane region" description="Helical" evidence="6">
    <location>
        <begin position="241"/>
        <end position="269"/>
    </location>
</feature>
<keyword evidence="2" id="KW-1003">Cell membrane</keyword>
<evidence type="ECO:0000313" key="8">
    <source>
        <dbReference type="EMBL" id="KRQ86730.1"/>
    </source>
</evidence>
<feature type="transmembrane region" description="Helical" evidence="6">
    <location>
        <begin position="174"/>
        <end position="200"/>
    </location>
</feature>
<dbReference type="PANTHER" id="PTHR10010">
    <property type="entry name" value="SOLUTE CARRIER FAMILY 34 SODIUM PHOSPHATE , MEMBER 2-RELATED"/>
    <property type="match status" value="1"/>
</dbReference>
<evidence type="ECO:0000256" key="6">
    <source>
        <dbReference type="SAM" id="Phobius"/>
    </source>
</evidence>
<name>A0A0R3JUL0_CALMK</name>
<protein>
    <recommendedName>
        <fullName evidence="7">PhoU domain-containing protein</fullName>
    </recommendedName>
</protein>
<comment type="caution">
    <text evidence="8">The sequence shown here is derived from an EMBL/GenBank/DDBJ whole genome shotgun (WGS) entry which is preliminary data.</text>
</comment>
<keyword evidence="3 6" id="KW-0812">Transmembrane</keyword>
<dbReference type="InterPro" id="IPR004633">
    <property type="entry name" value="NaPi_cotrn-rel/YqeW-like"/>
</dbReference>
<gene>
    <name evidence="8" type="ORF">ABG79_01482</name>
</gene>
<dbReference type="OrthoDB" id="9763003at2"/>
<dbReference type="PANTHER" id="PTHR10010:SF46">
    <property type="entry name" value="SODIUM-DEPENDENT PHOSPHATE TRANSPORT PROTEIN 2B"/>
    <property type="match status" value="1"/>
</dbReference>
<dbReference type="STRING" id="908809.ABG79_01482"/>
<dbReference type="AlphaFoldDB" id="A0A0R3JUL0"/>
<keyword evidence="9" id="KW-1185">Reference proteome</keyword>
<feature type="transmembrane region" description="Helical" evidence="6">
    <location>
        <begin position="68"/>
        <end position="90"/>
    </location>
</feature>
<evidence type="ECO:0000256" key="2">
    <source>
        <dbReference type="ARBA" id="ARBA00022475"/>
    </source>
</evidence>
<dbReference type="InterPro" id="IPR026022">
    <property type="entry name" value="PhoU_dom"/>
</dbReference>
<sequence>MSYKNIFELLGGLGLFIFGMKMMGDGLQKAAGNKLKKILETLTRNRVLAILVGAFVTAIIQSSSATTVMTVGFVNAGLMNLFQAAGVIMGANIGTTMTAQLIAFKLTDIAPLVLAIGTLMVMFGKRKKTKDLGEIILGFGMLFVGMKMMEKSMKPLTEVEEFKNLIITIGQHPIMGVLVGVGMTVVVQSSSATIGILQALAGLNALPLTVALPILFGDNIGTCVTAMLASIGTNKNAKRAALIHLAFNLIGTLIFMAILPIVVNLIPILGGDVKRQIANAHTIFNISNVFIQAPFIVFLVKFVNWLVPGKEEKEDVMALEHLDRRLLETPSIAVGQLVKEVVRMGRLASKNLTTSIDAIVNEDENAIKNVFKTEEVINFLEREITGFMVALSSTPLSEEHSELVSGLFHVVNDIERVGDHADNLAELAVYKMDNKLPFSESAISQLNEMYETVKFAIDSSIDALEKYDFVKAEDALEAEGKIDELEKRYREDHIDRLSRGICNPVSGTVFLDILSNLERVGDHANNIAQMVLDQKEEVLA</sequence>
<dbReference type="RefSeq" id="WP_057978670.1">
    <property type="nucleotide sequence ID" value="NZ_LKHP01000007.1"/>
</dbReference>
<dbReference type="PATRIC" id="fig|908809.3.peg.1487"/>
<feature type="domain" description="PhoU" evidence="7">
    <location>
        <begin position="342"/>
        <end position="427"/>
    </location>
</feature>
<feature type="transmembrane region" description="Helical" evidence="6">
    <location>
        <begin position="45"/>
        <end position="62"/>
    </location>
</feature>
<dbReference type="NCBIfam" id="TIGR00704">
    <property type="entry name" value="NaPi_cotrn_rel"/>
    <property type="match status" value="1"/>
</dbReference>
<evidence type="ECO:0000256" key="1">
    <source>
        <dbReference type="ARBA" id="ARBA00004651"/>
    </source>
</evidence>
<feature type="transmembrane region" description="Helical" evidence="6">
    <location>
        <begin position="289"/>
        <end position="307"/>
    </location>
</feature>
<evidence type="ECO:0000256" key="5">
    <source>
        <dbReference type="ARBA" id="ARBA00023136"/>
    </source>
</evidence>
<dbReference type="Pfam" id="PF01895">
    <property type="entry name" value="PhoU"/>
    <property type="match status" value="2"/>
</dbReference>
<keyword evidence="4 6" id="KW-1133">Transmembrane helix</keyword>
<dbReference type="Pfam" id="PF02690">
    <property type="entry name" value="Na_Pi_cotrans"/>
    <property type="match status" value="1"/>
</dbReference>
<dbReference type="Gene3D" id="1.20.58.220">
    <property type="entry name" value="Phosphate transport system protein phou homolog 2, domain 2"/>
    <property type="match status" value="1"/>
</dbReference>
<evidence type="ECO:0000259" key="7">
    <source>
        <dbReference type="Pfam" id="PF01895"/>
    </source>
</evidence>
<proteinExistence type="predicted"/>
<dbReference type="GO" id="GO:0044341">
    <property type="term" value="P:sodium-dependent phosphate transport"/>
    <property type="evidence" value="ECO:0007669"/>
    <property type="project" value="InterPro"/>
</dbReference>
<feature type="transmembrane region" description="Helical" evidence="6">
    <location>
        <begin position="6"/>
        <end position="24"/>
    </location>
</feature>
<dbReference type="GO" id="GO:0005886">
    <property type="term" value="C:plasma membrane"/>
    <property type="evidence" value="ECO:0007669"/>
    <property type="project" value="UniProtKB-SubCell"/>
</dbReference>
<dbReference type="EMBL" id="LKHP01000007">
    <property type="protein sequence ID" value="KRQ86730.1"/>
    <property type="molecule type" value="Genomic_DNA"/>
</dbReference>
<comment type="subcellular location">
    <subcellularLocation>
        <location evidence="1">Cell membrane</location>
        <topology evidence="1">Multi-pass membrane protein</topology>
    </subcellularLocation>
</comment>
<evidence type="ECO:0000256" key="3">
    <source>
        <dbReference type="ARBA" id="ARBA00022692"/>
    </source>
</evidence>
<reference evidence="8 9" key="1">
    <citation type="submission" date="2015-09" db="EMBL/GenBank/DDBJ databases">
        <title>Draft genome sequence of a Caloramator mitchellensis, a moderate thermophile from the Great Artesian Basin of Australia.</title>
        <authorList>
            <person name="Patel B.K."/>
        </authorList>
    </citation>
    <scope>NUCLEOTIDE SEQUENCE [LARGE SCALE GENOMIC DNA]</scope>
    <source>
        <strain evidence="8 9">VF08</strain>
    </source>
</reference>
<evidence type="ECO:0000256" key="4">
    <source>
        <dbReference type="ARBA" id="ARBA00022989"/>
    </source>
</evidence>